<comment type="function">
    <text evidence="5">Involved in transvection phenomena (= synapsis-dependent gene expression), where the synaptic pairing of chromosomes carrying genes with which zeste interacts influences the expression of these genes. Zeste binds to DNA and stimulates transcription from a nearby promoter.</text>
</comment>
<evidence type="ECO:0000256" key="5">
    <source>
        <dbReference type="ARBA" id="ARBA00025466"/>
    </source>
</evidence>
<dbReference type="Proteomes" id="UP001549920">
    <property type="component" value="Unassembled WGS sequence"/>
</dbReference>
<evidence type="ECO:0000259" key="6">
    <source>
        <dbReference type="Pfam" id="PF13873"/>
    </source>
</evidence>
<keyword evidence="4" id="KW-0804">Transcription</keyword>
<dbReference type="PANTHER" id="PTHR23098">
    <property type="entry name" value="AGAP001331-PA-RELATED"/>
    <property type="match status" value="1"/>
</dbReference>
<dbReference type="Pfam" id="PF13873">
    <property type="entry name" value="Myb_DNA-bind_5"/>
    <property type="match status" value="1"/>
</dbReference>
<evidence type="ECO:0000256" key="1">
    <source>
        <dbReference type="ARBA" id="ARBA00011764"/>
    </source>
</evidence>
<feature type="domain" description="Myb/SANT-like DNA-binding" evidence="6">
    <location>
        <begin position="9"/>
        <end position="85"/>
    </location>
</feature>
<evidence type="ECO:0000256" key="4">
    <source>
        <dbReference type="ARBA" id="ARBA00023163"/>
    </source>
</evidence>
<protein>
    <recommendedName>
        <fullName evidence="2">Regulatory protein zeste</fullName>
    </recommendedName>
</protein>
<dbReference type="EMBL" id="JBEUOH010000030">
    <property type="protein sequence ID" value="KAL0858645.1"/>
    <property type="molecule type" value="Genomic_DNA"/>
</dbReference>
<evidence type="ECO:0000256" key="3">
    <source>
        <dbReference type="ARBA" id="ARBA00023015"/>
    </source>
</evidence>
<evidence type="ECO:0000313" key="8">
    <source>
        <dbReference type="Proteomes" id="UP001549920"/>
    </source>
</evidence>
<reference evidence="7 8" key="1">
    <citation type="submission" date="2024-06" db="EMBL/GenBank/DDBJ databases">
        <title>A chromosome-level genome assembly of beet webworm, Loxostege sticticalis.</title>
        <authorList>
            <person name="Zhang Y."/>
        </authorList>
    </citation>
    <scope>NUCLEOTIDE SEQUENCE [LARGE SCALE GENOMIC DNA]</scope>
    <source>
        <strain evidence="7">AQ026</strain>
        <tissue evidence="7">Whole body</tissue>
    </source>
</reference>
<name>A0ABR3H274_LOXSC</name>
<proteinExistence type="predicted"/>
<keyword evidence="3" id="KW-0805">Transcription regulation</keyword>
<comment type="caution">
    <text evidence="7">The sequence shown here is derived from an EMBL/GenBank/DDBJ whole genome shotgun (WGS) entry which is preliminary data.</text>
</comment>
<dbReference type="InterPro" id="IPR028002">
    <property type="entry name" value="Myb_DNA-bind_5"/>
</dbReference>
<organism evidence="7 8">
    <name type="scientific">Loxostege sticticalis</name>
    <name type="common">Beet webworm moth</name>
    <dbReference type="NCBI Taxonomy" id="481309"/>
    <lineage>
        <taxon>Eukaryota</taxon>
        <taxon>Metazoa</taxon>
        <taxon>Ecdysozoa</taxon>
        <taxon>Arthropoda</taxon>
        <taxon>Hexapoda</taxon>
        <taxon>Insecta</taxon>
        <taxon>Pterygota</taxon>
        <taxon>Neoptera</taxon>
        <taxon>Endopterygota</taxon>
        <taxon>Lepidoptera</taxon>
        <taxon>Glossata</taxon>
        <taxon>Ditrysia</taxon>
        <taxon>Pyraloidea</taxon>
        <taxon>Crambidae</taxon>
        <taxon>Pyraustinae</taxon>
        <taxon>Loxostege</taxon>
    </lineage>
</organism>
<gene>
    <name evidence="7" type="ORF">ABMA27_012473</name>
</gene>
<keyword evidence="8" id="KW-1185">Reference proteome</keyword>
<accession>A0ABR3H274</accession>
<evidence type="ECO:0000256" key="2">
    <source>
        <dbReference type="ARBA" id="ARBA00016807"/>
    </source>
</evidence>
<evidence type="ECO:0000313" key="7">
    <source>
        <dbReference type="EMBL" id="KAL0858645.1"/>
    </source>
</evidence>
<sequence length="210" mass="24593">MELDAQKKRAINFSNDERRILVELVLKYRESIENKCTDATSNSAKMKGWIRLAEEFNTISTYCHRKHPELKRCWENIKRQTKKDCAARKKNIFMTGGDKPPSPPPTIQGSGAVVENITDSWSSWTPKNLKTPCSSQLKSKRNKEDWLTRMRPKQDFEQDLASMRSQNFLRWKNCKNVQMICNSDDKHKQSFSFVSHLSRCNKIDKKFLCQ</sequence>
<dbReference type="PANTHER" id="PTHR23098:SF16">
    <property type="entry name" value="REGULATORY PROTEIN ZESTE"/>
    <property type="match status" value="1"/>
</dbReference>
<comment type="subunit">
    <text evidence="1">Self-associates forming complexes of several hundred monomers.</text>
</comment>